<proteinExistence type="predicted"/>
<feature type="transmembrane region" description="Helical" evidence="6">
    <location>
        <begin position="102"/>
        <end position="123"/>
    </location>
</feature>
<dbReference type="GO" id="GO:0016020">
    <property type="term" value="C:membrane"/>
    <property type="evidence" value="ECO:0007669"/>
    <property type="project" value="UniProtKB-SubCell"/>
</dbReference>
<evidence type="ECO:0000256" key="1">
    <source>
        <dbReference type="ARBA" id="ARBA00004141"/>
    </source>
</evidence>
<comment type="subcellular location">
    <subcellularLocation>
        <location evidence="1">Membrane</location>
        <topology evidence="1">Multi-pass membrane protein</topology>
    </subcellularLocation>
</comment>
<keyword evidence="4 6" id="KW-0472">Membrane</keyword>
<feature type="region of interest" description="Disordered" evidence="5">
    <location>
        <begin position="217"/>
        <end position="257"/>
    </location>
</feature>
<evidence type="ECO:0000256" key="4">
    <source>
        <dbReference type="ARBA" id="ARBA00023136"/>
    </source>
</evidence>
<dbReference type="Pfam" id="PF00335">
    <property type="entry name" value="Tetraspanin"/>
    <property type="match status" value="1"/>
</dbReference>
<evidence type="ECO:0000313" key="7">
    <source>
        <dbReference type="EMBL" id="KAK4281369.1"/>
    </source>
</evidence>
<feature type="transmembrane region" description="Helical" evidence="6">
    <location>
        <begin position="12"/>
        <end position="36"/>
    </location>
</feature>
<dbReference type="Proteomes" id="UP001293593">
    <property type="component" value="Unassembled WGS sequence"/>
</dbReference>
<keyword evidence="8" id="KW-1185">Reference proteome</keyword>
<organism evidence="7 8">
    <name type="scientific">Acacia crassicarpa</name>
    <name type="common">northern wattle</name>
    <dbReference type="NCBI Taxonomy" id="499986"/>
    <lineage>
        <taxon>Eukaryota</taxon>
        <taxon>Viridiplantae</taxon>
        <taxon>Streptophyta</taxon>
        <taxon>Embryophyta</taxon>
        <taxon>Tracheophyta</taxon>
        <taxon>Spermatophyta</taxon>
        <taxon>Magnoliopsida</taxon>
        <taxon>eudicotyledons</taxon>
        <taxon>Gunneridae</taxon>
        <taxon>Pentapetalae</taxon>
        <taxon>rosids</taxon>
        <taxon>fabids</taxon>
        <taxon>Fabales</taxon>
        <taxon>Fabaceae</taxon>
        <taxon>Caesalpinioideae</taxon>
        <taxon>mimosoid clade</taxon>
        <taxon>Acacieae</taxon>
        <taxon>Acacia</taxon>
    </lineage>
</organism>
<evidence type="ECO:0000256" key="5">
    <source>
        <dbReference type="SAM" id="MobiDB-lite"/>
    </source>
</evidence>
<dbReference type="EMBL" id="JAWXYG010000002">
    <property type="protein sequence ID" value="KAK4281369.1"/>
    <property type="molecule type" value="Genomic_DNA"/>
</dbReference>
<reference evidence="7" key="1">
    <citation type="submission" date="2023-10" db="EMBL/GenBank/DDBJ databases">
        <title>Chromosome-level genome of the transformable northern wattle, Acacia crassicarpa.</title>
        <authorList>
            <person name="Massaro I."/>
            <person name="Sinha N.R."/>
            <person name="Poethig S."/>
            <person name="Leichty A.R."/>
        </authorList>
    </citation>
    <scope>NUCLEOTIDE SEQUENCE</scope>
    <source>
        <strain evidence="7">Acra3RX</strain>
        <tissue evidence="7">Leaf</tissue>
    </source>
</reference>
<feature type="region of interest" description="Disordered" evidence="5">
    <location>
        <begin position="269"/>
        <end position="288"/>
    </location>
</feature>
<comment type="caution">
    <text evidence="7">The sequence shown here is derived from an EMBL/GenBank/DDBJ whole genome shotgun (WGS) entry which is preliminary data.</text>
</comment>
<evidence type="ECO:0000313" key="8">
    <source>
        <dbReference type="Proteomes" id="UP001293593"/>
    </source>
</evidence>
<protein>
    <submittedName>
        <fullName evidence="7">Uncharacterized protein</fullName>
    </submittedName>
</protein>
<dbReference type="AlphaFoldDB" id="A0AAE1N2A8"/>
<evidence type="ECO:0000256" key="6">
    <source>
        <dbReference type="SAM" id="Phobius"/>
    </source>
</evidence>
<feature type="transmembrane region" description="Helical" evidence="6">
    <location>
        <begin position="188"/>
        <end position="207"/>
    </location>
</feature>
<gene>
    <name evidence="7" type="ORF">QN277_012873</name>
</gene>
<feature type="transmembrane region" description="Helical" evidence="6">
    <location>
        <begin position="135"/>
        <end position="156"/>
    </location>
</feature>
<accession>A0AAE1N2A8</accession>
<keyword evidence="3 6" id="KW-1133">Transmembrane helix</keyword>
<evidence type="ECO:0000256" key="2">
    <source>
        <dbReference type="ARBA" id="ARBA00022692"/>
    </source>
</evidence>
<sequence>MRPNCCQTCLSFCIKFLNFLQCFVGISIILYSAWFIDKWSHRIPLPPSPAPSPSFSLSIPVNSQPLSLSAQINPLNLVLHTVSSFDDVPDFDSSSFKLPAPWFIYSFMGVGILMFCISLLGCIAAEAFNGCCLCFYNILITLFVLIEAALVTFIAVDHRWEKDLPFDPTGELQGLKSFIEDNLDMCKWVGITVVVVQALSLLLSLNLRATVSTRSTDFDDEDEYDNRGRSWDPLQKHQSGQSSGLAKSDIRGSLPDWSSRMREKYKFNSGEKYNLPIQKTPANQNSRQ</sequence>
<name>A0AAE1N2A8_9FABA</name>
<evidence type="ECO:0000256" key="3">
    <source>
        <dbReference type="ARBA" id="ARBA00022989"/>
    </source>
</evidence>
<dbReference type="InterPro" id="IPR018499">
    <property type="entry name" value="Tetraspanin/Peripherin"/>
</dbReference>
<keyword evidence="2 6" id="KW-0812">Transmembrane</keyword>
<feature type="compositionally biased region" description="Polar residues" evidence="5">
    <location>
        <begin position="236"/>
        <end position="245"/>
    </location>
</feature>